<reference evidence="3 4" key="1">
    <citation type="submission" date="2016-10" db="EMBL/GenBank/DDBJ databases">
        <authorList>
            <person name="de Groot N.N."/>
        </authorList>
    </citation>
    <scope>NUCLEOTIDE SEQUENCE [LARGE SCALE GENOMIC DNA]</scope>
    <source>
        <strain evidence="3 4">CGMCC 1.11156</strain>
    </source>
</reference>
<dbReference type="Gene3D" id="3.40.50.720">
    <property type="entry name" value="NAD(P)-binding Rossmann-like Domain"/>
    <property type="match status" value="1"/>
</dbReference>
<evidence type="ECO:0000313" key="4">
    <source>
        <dbReference type="Proteomes" id="UP000198649"/>
    </source>
</evidence>
<dbReference type="Proteomes" id="UP000198649">
    <property type="component" value="Unassembled WGS sequence"/>
</dbReference>
<feature type="region of interest" description="Disordered" evidence="1">
    <location>
        <begin position="82"/>
        <end position="108"/>
    </location>
</feature>
<name>A0A1I3EQM8_9ACTN</name>
<protein>
    <submittedName>
        <fullName evidence="3">NAD(P)H-binding</fullName>
    </submittedName>
</protein>
<evidence type="ECO:0000256" key="1">
    <source>
        <dbReference type="SAM" id="MobiDB-lite"/>
    </source>
</evidence>
<dbReference type="AlphaFoldDB" id="A0A1I3EQM8"/>
<evidence type="ECO:0000259" key="2">
    <source>
        <dbReference type="Pfam" id="PF13460"/>
    </source>
</evidence>
<organism evidence="3 4">
    <name type="scientific">Nocardioides psychrotolerans</name>
    <dbReference type="NCBI Taxonomy" id="1005945"/>
    <lineage>
        <taxon>Bacteria</taxon>
        <taxon>Bacillati</taxon>
        <taxon>Actinomycetota</taxon>
        <taxon>Actinomycetes</taxon>
        <taxon>Propionibacteriales</taxon>
        <taxon>Nocardioidaceae</taxon>
        <taxon>Nocardioides</taxon>
    </lineage>
</organism>
<dbReference type="SUPFAM" id="SSF51735">
    <property type="entry name" value="NAD(P)-binding Rossmann-fold domains"/>
    <property type="match status" value="1"/>
</dbReference>
<evidence type="ECO:0000313" key="3">
    <source>
        <dbReference type="EMBL" id="SFI01297.1"/>
    </source>
</evidence>
<gene>
    <name evidence="3" type="ORF">SAMN05216561_10415</name>
</gene>
<feature type="domain" description="NAD(P)-binding" evidence="2">
    <location>
        <begin position="12"/>
        <end position="98"/>
    </location>
</feature>
<dbReference type="InterPro" id="IPR036291">
    <property type="entry name" value="NAD(P)-bd_dom_sf"/>
</dbReference>
<dbReference type="Pfam" id="PF13460">
    <property type="entry name" value="NAD_binding_10"/>
    <property type="match status" value="1"/>
</dbReference>
<dbReference type="STRING" id="1005945.SAMN05216561_10415"/>
<sequence>MAKEGSLHTDTATVRVEAMGAAGVTRSVGVSGAGMDVPGDQKSLSVRLISRAIQTQGGEVVKDKPAEHAVYAASDLDWTLVRPPQLVDGDPTGQLEHDAHRSTTTSDG</sequence>
<dbReference type="EMBL" id="FOQG01000004">
    <property type="protein sequence ID" value="SFI01297.1"/>
    <property type="molecule type" value="Genomic_DNA"/>
</dbReference>
<proteinExistence type="predicted"/>
<keyword evidence="4" id="KW-1185">Reference proteome</keyword>
<accession>A0A1I3EQM8</accession>
<dbReference type="InterPro" id="IPR016040">
    <property type="entry name" value="NAD(P)-bd_dom"/>
</dbReference>